<evidence type="ECO:0000256" key="8">
    <source>
        <dbReference type="SAM" id="Phobius"/>
    </source>
</evidence>
<dbReference type="InterPro" id="IPR035965">
    <property type="entry name" value="PAS-like_dom_sf"/>
</dbReference>
<dbReference type="GO" id="GO:0009927">
    <property type="term" value="F:histidine phosphotransfer kinase activity"/>
    <property type="evidence" value="ECO:0007669"/>
    <property type="project" value="TreeGrafter"/>
</dbReference>
<dbReference type="GO" id="GO:0000155">
    <property type="term" value="F:phosphorelay sensor kinase activity"/>
    <property type="evidence" value="ECO:0007669"/>
    <property type="project" value="InterPro"/>
</dbReference>
<evidence type="ECO:0000256" key="5">
    <source>
        <dbReference type="ARBA" id="ARBA00022777"/>
    </source>
</evidence>
<feature type="transmembrane region" description="Helical" evidence="8">
    <location>
        <begin position="232"/>
        <end position="250"/>
    </location>
</feature>
<evidence type="ECO:0000313" key="9">
    <source>
        <dbReference type="EMBL" id="PPQ27395.1"/>
    </source>
</evidence>
<dbReference type="Pfam" id="PF00512">
    <property type="entry name" value="HisKA"/>
    <property type="match status" value="1"/>
</dbReference>
<dbReference type="Pfam" id="PF02518">
    <property type="entry name" value="HATPase_c"/>
    <property type="match status" value="1"/>
</dbReference>
<dbReference type="InterPro" id="IPR005467">
    <property type="entry name" value="His_kinase_dom"/>
</dbReference>
<feature type="region of interest" description="Disordered" evidence="7">
    <location>
        <begin position="32"/>
        <end position="54"/>
    </location>
</feature>
<dbReference type="InterPro" id="IPR000014">
    <property type="entry name" value="PAS"/>
</dbReference>
<dbReference type="PANTHER" id="PTHR43047">
    <property type="entry name" value="TWO-COMPONENT HISTIDINE PROTEIN KINASE"/>
    <property type="match status" value="1"/>
</dbReference>
<dbReference type="InterPro" id="IPR000700">
    <property type="entry name" value="PAS-assoc_C"/>
</dbReference>
<dbReference type="Gene3D" id="3.30.450.20">
    <property type="entry name" value="PAS domain"/>
    <property type="match status" value="2"/>
</dbReference>
<keyword evidence="8" id="KW-0472">Membrane</keyword>
<dbReference type="GO" id="GO:0005886">
    <property type="term" value="C:plasma membrane"/>
    <property type="evidence" value="ECO:0007669"/>
    <property type="project" value="TreeGrafter"/>
</dbReference>
<dbReference type="EMBL" id="NHSJ01000125">
    <property type="protein sequence ID" value="PPQ27395.1"/>
    <property type="molecule type" value="Genomic_DNA"/>
</dbReference>
<evidence type="ECO:0000256" key="6">
    <source>
        <dbReference type="SAM" id="Coils"/>
    </source>
</evidence>
<feature type="compositionally biased region" description="Pro residues" evidence="7">
    <location>
        <begin position="40"/>
        <end position="50"/>
    </location>
</feature>
<keyword evidence="5" id="KW-0418">Kinase</keyword>
<dbReference type="SUPFAM" id="SSF55785">
    <property type="entry name" value="PYP-like sensor domain (PAS domain)"/>
    <property type="match status" value="2"/>
</dbReference>
<dbReference type="InterPro" id="IPR004358">
    <property type="entry name" value="Sig_transdc_His_kin-like_C"/>
</dbReference>
<dbReference type="InterPro" id="IPR003661">
    <property type="entry name" value="HisK_dim/P_dom"/>
</dbReference>
<dbReference type="Gene3D" id="3.30.565.10">
    <property type="entry name" value="Histidine kinase-like ATPase, C-terminal domain"/>
    <property type="match status" value="1"/>
</dbReference>
<dbReference type="SMART" id="SM00387">
    <property type="entry name" value="HATPase_c"/>
    <property type="match status" value="1"/>
</dbReference>
<protein>
    <recommendedName>
        <fullName evidence="2">histidine kinase</fullName>
        <ecNumber evidence="2">2.7.13.3</ecNumber>
    </recommendedName>
</protein>
<dbReference type="SMART" id="SM00086">
    <property type="entry name" value="PAC"/>
    <property type="match status" value="1"/>
</dbReference>
<name>A0A2S6MYE5_9HYPH</name>
<keyword evidence="3" id="KW-0597">Phosphoprotein</keyword>
<keyword evidence="8" id="KW-1133">Transmembrane helix</keyword>
<evidence type="ECO:0000256" key="3">
    <source>
        <dbReference type="ARBA" id="ARBA00022553"/>
    </source>
</evidence>
<dbReference type="InterPro" id="IPR001610">
    <property type="entry name" value="PAC"/>
</dbReference>
<dbReference type="InterPro" id="IPR003594">
    <property type="entry name" value="HATPase_dom"/>
</dbReference>
<dbReference type="RefSeq" id="WP_146090121.1">
    <property type="nucleotide sequence ID" value="NZ_JACIGC010000013.1"/>
</dbReference>
<dbReference type="AlphaFoldDB" id="A0A2S6MYE5"/>
<comment type="catalytic activity">
    <reaction evidence="1">
        <text>ATP + protein L-histidine = ADP + protein N-phospho-L-histidine.</text>
        <dbReference type="EC" id="2.7.13.3"/>
    </reaction>
</comment>
<reference evidence="9 10" key="1">
    <citation type="journal article" date="2018" name="Arch. Microbiol.">
        <title>New insights into the metabolic potential of the phototrophic purple bacterium Rhodopila globiformis DSM 161(T) from its draft genome sequence and evidence for a vanadium-dependent nitrogenase.</title>
        <authorList>
            <person name="Imhoff J.F."/>
            <person name="Rahn T."/>
            <person name="Kunzel S."/>
            <person name="Neulinger S.C."/>
        </authorList>
    </citation>
    <scope>NUCLEOTIDE SEQUENCE [LARGE SCALE GENOMIC DNA]</scope>
    <source>
        <strain evidence="9 10">DSM 16996</strain>
    </source>
</reference>
<dbReference type="PROSITE" id="PS50113">
    <property type="entry name" value="PAC"/>
    <property type="match status" value="1"/>
</dbReference>
<dbReference type="CDD" id="cd00075">
    <property type="entry name" value="HATPase"/>
    <property type="match status" value="1"/>
</dbReference>
<dbReference type="Gene3D" id="2.10.70.100">
    <property type="match status" value="1"/>
</dbReference>
<dbReference type="Pfam" id="PF08447">
    <property type="entry name" value="PAS_3"/>
    <property type="match status" value="1"/>
</dbReference>
<dbReference type="CDD" id="cd00130">
    <property type="entry name" value="PAS"/>
    <property type="match status" value="1"/>
</dbReference>
<feature type="transmembrane region" description="Helical" evidence="8">
    <location>
        <begin position="67"/>
        <end position="85"/>
    </location>
</feature>
<dbReference type="SMART" id="SM00091">
    <property type="entry name" value="PAS"/>
    <property type="match status" value="2"/>
</dbReference>
<sequence length="795" mass="85237">MARANAADSSFCLDTTPSGLLFAIGSEGERPAAPVAAVDTPPPRPGPPAQRRPSLFDSARLESRLRVLVPVAASLFLLLLLGLALDATLQSYYQVEPEALSELEAIGQLAADDVQAALRDAAPGAPATVLLDSTRRHIVARGRSVLLTDRAGQIVATLPQGGIGAGQLADRLGGAPPTVLGEKAGAMRVTAPNGAVMLAAVRNLDGPFGQIAVVQPIDHAFAEWRAAACRTVLLLLATAAMLGLLAFAFATQARRAAQAETERARIRARIDAALDRGRCGLWDWNLATGRIHWSQSMYDLLGMPARPEFLSFGEIRALLHPEDGDLAEIAEKLTAGQLKTVDHAFRMRDAQGSFVWLRARAQVIRDAGDGQPHLVGIAIDISEQQRLAEHSAAADRRLRDAVETISAAFVLWDEHNRLVLCNSKFQRLHGLSDASIATGASYAQVMAQSQPLVESSETVRDADGGGRVYEARLADGRWMQINERRTKDGGYVSVGADISDLKRHEQGLLDGERKLMATIADLRKSRQTLELQAQQLAELAERYLEQKAVAEAANRAKSDFLANMSHELRTPLTHIIGFAEMMENQIFGEIGHDRYLSYAGDIRKSGEYLRAVIGDVLEMSRLEAGQVTVAAREIDLAHALDQAAADFQAAADAKQVTLTLDAPRDEMAFADAGALAKILDTLLKNALKFTPQGGSVVLRARAEGAGCEITVEDTGCGMSPEEIKQVCRPFEQKSPLMVDGMKGPGLGLSIARSLVELHGGRLRIESAPGQGARVRFTLPGSHDASANKIALTTAA</sequence>
<dbReference type="InterPro" id="IPR036097">
    <property type="entry name" value="HisK_dim/P_sf"/>
</dbReference>
<dbReference type="PROSITE" id="PS50112">
    <property type="entry name" value="PAS"/>
    <property type="match status" value="1"/>
</dbReference>
<dbReference type="OrthoDB" id="9801651at2"/>
<organism evidence="9 10">
    <name type="scientific">Rhodoblastus sphagnicola</name>
    <dbReference type="NCBI Taxonomy" id="333368"/>
    <lineage>
        <taxon>Bacteria</taxon>
        <taxon>Pseudomonadati</taxon>
        <taxon>Pseudomonadota</taxon>
        <taxon>Alphaproteobacteria</taxon>
        <taxon>Hyphomicrobiales</taxon>
        <taxon>Rhodoblastaceae</taxon>
        <taxon>Rhodoblastus</taxon>
    </lineage>
</organism>
<dbReference type="SUPFAM" id="SSF47384">
    <property type="entry name" value="Homodimeric domain of signal transducing histidine kinase"/>
    <property type="match status" value="1"/>
</dbReference>
<keyword evidence="4" id="KW-0808">Transferase</keyword>
<dbReference type="PANTHER" id="PTHR43047:SF72">
    <property type="entry name" value="OSMOSENSING HISTIDINE PROTEIN KINASE SLN1"/>
    <property type="match status" value="1"/>
</dbReference>
<dbReference type="PROSITE" id="PS50109">
    <property type="entry name" value="HIS_KIN"/>
    <property type="match status" value="1"/>
</dbReference>
<dbReference type="PRINTS" id="PR00344">
    <property type="entry name" value="BCTRLSENSOR"/>
</dbReference>
<evidence type="ECO:0000313" key="10">
    <source>
        <dbReference type="Proteomes" id="UP000239089"/>
    </source>
</evidence>
<dbReference type="CDD" id="cd00082">
    <property type="entry name" value="HisKA"/>
    <property type="match status" value="1"/>
</dbReference>
<keyword evidence="6" id="KW-0175">Coiled coil</keyword>
<evidence type="ECO:0000256" key="2">
    <source>
        <dbReference type="ARBA" id="ARBA00012438"/>
    </source>
</evidence>
<keyword evidence="8" id="KW-0812">Transmembrane</keyword>
<dbReference type="SMART" id="SM00388">
    <property type="entry name" value="HisKA"/>
    <property type="match status" value="1"/>
</dbReference>
<dbReference type="InterPro" id="IPR036890">
    <property type="entry name" value="HATPase_C_sf"/>
</dbReference>
<accession>A0A2S6MYE5</accession>
<evidence type="ECO:0000256" key="1">
    <source>
        <dbReference type="ARBA" id="ARBA00000085"/>
    </source>
</evidence>
<proteinExistence type="predicted"/>
<dbReference type="EC" id="2.7.13.3" evidence="2"/>
<comment type="caution">
    <text evidence="9">The sequence shown here is derived from an EMBL/GenBank/DDBJ whole genome shotgun (WGS) entry which is preliminary data.</text>
</comment>
<dbReference type="SUPFAM" id="SSF55874">
    <property type="entry name" value="ATPase domain of HSP90 chaperone/DNA topoisomerase II/histidine kinase"/>
    <property type="match status" value="1"/>
</dbReference>
<dbReference type="Gene3D" id="1.10.287.130">
    <property type="match status" value="1"/>
</dbReference>
<evidence type="ECO:0000256" key="4">
    <source>
        <dbReference type="ARBA" id="ARBA00022679"/>
    </source>
</evidence>
<dbReference type="Proteomes" id="UP000239089">
    <property type="component" value="Unassembled WGS sequence"/>
</dbReference>
<dbReference type="NCBIfam" id="TIGR00229">
    <property type="entry name" value="sensory_box"/>
    <property type="match status" value="2"/>
</dbReference>
<dbReference type="Pfam" id="PF12860">
    <property type="entry name" value="PAS_7"/>
    <property type="match status" value="1"/>
</dbReference>
<dbReference type="InterPro" id="IPR013655">
    <property type="entry name" value="PAS_fold_3"/>
</dbReference>
<keyword evidence="10" id="KW-1185">Reference proteome</keyword>
<gene>
    <name evidence="9" type="ORF">CCR94_20195</name>
</gene>
<feature type="coiled-coil region" evidence="6">
    <location>
        <begin position="519"/>
        <end position="556"/>
    </location>
</feature>
<evidence type="ECO:0000256" key="7">
    <source>
        <dbReference type="SAM" id="MobiDB-lite"/>
    </source>
</evidence>